<keyword evidence="2 3" id="KW-0802">TPR repeat</keyword>
<evidence type="ECO:0000256" key="2">
    <source>
        <dbReference type="ARBA" id="ARBA00022803"/>
    </source>
</evidence>
<proteinExistence type="predicted"/>
<feature type="repeat" description="TPR" evidence="3">
    <location>
        <begin position="290"/>
        <end position="323"/>
    </location>
</feature>
<accession>A0ABZ1C5N4</accession>
<protein>
    <submittedName>
        <fullName evidence="4">Tetratricopeptide repeat protein</fullName>
    </submittedName>
</protein>
<dbReference type="InterPro" id="IPR051012">
    <property type="entry name" value="CellSynth/LPSAsmb/PSIAsmb"/>
</dbReference>
<evidence type="ECO:0000256" key="3">
    <source>
        <dbReference type="PROSITE-ProRule" id="PRU00339"/>
    </source>
</evidence>
<dbReference type="InterPro" id="IPR011990">
    <property type="entry name" value="TPR-like_helical_dom_sf"/>
</dbReference>
<dbReference type="Gene3D" id="1.25.40.10">
    <property type="entry name" value="Tetratricopeptide repeat domain"/>
    <property type="match status" value="2"/>
</dbReference>
<dbReference type="Proteomes" id="UP000738431">
    <property type="component" value="Chromosome"/>
</dbReference>
<dbReference type="PROSITE" id="PS50005">
    <property type="entry name" value="TPR"/>
    <property type="match status" value="2"/>
</dbReference>
<name>A0ABZ1C5N4_9BACT</name>
<keyword evidence="1" id="KW-0677">Repeat</keyword>
<dbReference type="InterPro" id="IPR019734">
    <property type="entry name" value="TPR_rpt"/>
</dbReference>
<reference evidence="4 5" key="1">
    <citation type="submission" date="2021-08" db="EMBL/GenBank/DDBJ databases">
        <authorList>
            <person name="Zhang D."/>
            <person name="Zhang A."/>
            <person name="Wang L."/>
        </authorList>
    </citation>
    <scope>NUCLEOTIDE SEQUENCE [LARGE SCALE GENOMIC DNA]</scope>
    <source>
        <strain evidence="4 5">WL0086</strain>
    </source>
</reference>
<evidence type="ECO:0000313" key="4">
    <source>
        <dbReference type="EMBL" id="WRQ86826.1"/>
    </source>
</evidence>
<dbReference type="Pfam" id="PF13181">
    <property type="entry name" value="TPR_8"/>
    <property type="match status" value="1"/>
</dbReference>
<reference evidence="4 5" key="2">
    <citation type="submission" date="2023-12" db="EMBL/GenBank/DDBJ databases">
        <title>Description of an unclassified Opitutus bacterium of Verrucomicrobiota.</title>
        <authorList>
            <person name="Zhang D.-F."/>
        </authorList>
    </citation>
    <scope>NUCLEOTIDE SEQUENCE [LARGE SCALE GENOMIC DNA]</scope>
    <source>
        <strain evidence="4 5">WL0086</strain>
    </source>
</reference>
<dbReference type="SUPFAM" id="SSF48452">
    <property type="entry name" value="TPR-like"/>
    <property type="match status" value="2"/>
</dbReference>
<dbReference type="PANTHER" id="PTHR45586:SF1">
    <property type="entry name" value="LIPOPOLYSACCHARIDE ASSEMBLY PROTEIN B"/>
    <property type="match status" value="1"/>
</dbReference>
<sequence length="480" mass="52275">MKPRALIALILGVLLLGGVAAGAFWLKNAGAQQAAVAPWIPPIPDTAGFPPALNDAFAAAEAKAYSRGDSLKGLKELSALLHANGFFDSAILTYQGLAEIEPNEARWPHLHASILAGFGMSEDALALWDRVTELAPDYLPARLRIGDIALKSNDLPRAIAAYEAADRIDDGNAYALLGLARIDIEKGNEAAALDKLETIVRRTNYTLGYDLIVTLYENAGETAKADAIRGQAEASGAFRDPPDPWLDGLLAFCYDPFRVALEAGTKARIGETDTAIELLHRALELDPLDVSTHFQLGNLYKQQRQFQDAMAEFRRCTLLDPSFADGWAQLSGTLAQIGNVAEADRVLNAGLDAVPDSPGLHLMRARRHRAANNNGAAINDYRASIRLRPNEPEPYIELAIVLLNVGRNAEAVRQFETALVYDPANPTALTALAFQAIETGNRERADEWLQKVDAQPRIDRNQTGKLREAYRKQFGVLPNI</sequence>
<dbReference type="EMBL" id="CP139781">
    <property type="protein sequence ID" value="WRQ86826.1"/>
    <property type="molecule type" value="Genomic_DNA"/>
</dbReference>
<organism evidence="4 5">
    <name type="scientific">Actomonas aquatica</name>
    <dbReference type="NCBI Taxonomy" id="2866162"/>
    <lineage>
        <taxon>Bacteria</taxon>
        <taxon>Pseudomonadati</taxon>
        <taxon>Verrucomicrobiota</taxon>
        <taxon>Opitutia</taxon>
        <taxon>Opitutales</taxon>
        <taxon>Opitutaceae</taxon>
        <taxon>Actomonas</taxon>
    </lineage>
</organism>
<feature type="repeat" description="TPR" evidence="3">
    <location>
        <begin position="392"/>
        <end position="425"/>
    </location>
</feature>
<dbReference type="Pfam" id="PF13432">
    <property type="entry name" value="TPR_16"/>
    <property type="match status" value="2"/>
</dbReference>
<keyword evidence="5" id="KW-1185">Reference proteome</keyword>
<dbReference type="PANTHER" id="PTHR45586">
    <property type="entry name" value="TPR REPEAT-CONTAINING PROTEIN PA4667"/>
    <property type="match status" value="1"/>
</dbReference>
<gene>
    <name evidence="4" type="ORF">K1X11_018600</name>
</gene>
<evidence type="ECO:0000313" key="5">
    <source>
        <dbReference type="Proteomes" id="UP000738431"/>
    </source>
</evidence>
<dbReference type="RefSeq" id="WP_221030661.1">
    <property type="nucleotide sequence ID" value="NZ_CP139781.1"/>
</dbReference>
<dbReference type="SMART" id="SM00028">
    <property type="entry name" value="TPR"/>
    <property type="match status" value="5"/>
</dbReference>
<evidence type="ECO:0000256" key="1">
    <source>
        <dbReference type="ARBA" id="ARBA00022737"/>
    </source>
</evidence>